<keyword evidence="8 11" id="KW-1133">Transmembrane helix</keyword>
<accession>A0A6B2LXH8</accession>
<dbReference type="GO" id="GO:0005886">
    <property type="term" value="C:plasma membrane"/>
    <property type="evidence" value="ECO:0007669"/>
    <property type="project" value="UniProtKB-SubCell"/>
</dbReference>
<dbReference type="Proteomes" id="UP000478417">
    <property type="component" value="Unassembled WGS sequence"/>
</dbReference>
<dbReference type="InterPro" id="IPR006260">
    <property type="entry name" value="TonB/TolA_C"/>
</dbReference>
<dbReference type="GO" id="GO:0055085">
    <property type="term" value="P:transmembrane transport"/>
    <property type="evidence" value="ECO:0007669"/>
    <property type="project" value="InterPro"/>
</dbReference>
<evidence type="ECO:0000256" key="9">
    <source>
        <dbReference type="ARBA" id="ARBA00023136"/>
    </source>
</evidence>
<name>A0A6B2LXH8_9BACT</name>
<dbReference type="AlphaFoldDB" id="A0A6B2LXH8"/>
<evidence type="ECO:0000256" key="5">
    <source>
        <dbReference type="ARBA" id="ARBA00022519"/>
    </source>
</evidence>
<keyword evidence="14" id="KW-1185">Reference proteome</keyword>
<evidence type="ECO:0000259" key="12">
    <source>
        <dbReference type="PROSITE" id="PS52015"/>
    </source>
</evidence>
<dbReference type="SUPFAM" id="SSF74653">
    <property type="entry name" value="TolA/TonB C-terminal domain"/>
    <property type="match status" value="1"/>
</dbReference>
<evidence type="ECO:0000313" key="13">
    <source>
        <dbReference type="EMBL" id="NDV61291.1"/>
    </source>
</evidence>
<comment type="similarity">
    <text evidence="2">Belongs to the TonB family.</text>
</comment>
<evidence type="ECO:0000256" key="10">
    <source>
        <dbReference type="SAM" id="MobiDB-lite"/>
    </source>
</evidence>
<dbReference type="NCBIfam" id="TIGR01352">
    <property type="entry name" value="tonB_Cterm"/>
    <property type="match status" value="1"/>
</dbReference>
<protein>
    <submittedName>
        <fullName evidence="13">Energy transducer TonB</fullName>
    </submittedName>
</protein>
<feature type="region of interest" description="Disordered" evidence="10">
    <location>
        <begin position="57"/>
        <end position="87"/>
    </location>
</feature>
<evidence type="ECO:0000256" key="6">
    <source>
        <dbReference type="ARBA" id="ARBA00022692"/>
    </source>
</evidence>
<dbReference type="InterPro" id="IPR037682">
    <property type="entry name" value="TonB_C"/>
</dbReference>
<evidence type="ECO:0000256" key="11">
    <source>
        <dbReference type="SAM" id="Phobius"/>
    </source>
</evidence>
<dbReference type="PROSITE" id="PS52015">
    <property type="entry name" value="TONB_CTD"/>
    <property type="match status" value="1"/>
</dbReference>
<comment type="subcellular location">
    <subcellularLocation>
        <location evidence="1">Cell inner membrane</location>
        <topology evidence="1">Single-pass membrane protein</topology>
        <orientation evidence="1">Periplasmic side</orientation>
    </subcellularLocation>
</comment>
<reference evidence="13 14" key="1">
    <citation type="submission" date="2020-02" db="EMBL/GenBank/DDBJ databases">
        <title>Albibacoteraceae fam. nov., the first described family within the subdivision 4 Verrucomicrobia.</title>
        <authorList>
            <person name="Xi F."/>
        </authorList>
    </citation>
    <scope>NUCLEOTIDE SEQUENCE [LARGE SCALE GENOMIC DNA]</scope>
    <source>
        <strain evidence="13 14">CK1056</strain>
    </source>
</reference>
<feature type="transmembrane region" description="Helical" evidence="11">
    <location>
        <begin position="20"/>
        <end position="40"/>
    </location>
</feature>
<keyword evidence="7" id="KW-0653">Protein transport</keyword>
<keyword evidence="5" id="KW-0997">Cell inner membrane</keyword>
<dbReference type="Pfam" id="PF03544">
    <property type="entry name" value="TonB_C"/>
    <property type="match status" value="1"/>
</dbReference>
<evidence type="ECO:0000313" key="14">
    <source>
        <dbReference type="Proteomes" id="UP000478417"/>
    </source>
</evidence>
<keyword evidence="9 11" id="KW-0472">Membrane</keyword>
<proteinExistence type="inferred from homology"/>
<dbReference type="Gene3D" id="3.30.1150.10">
    <property type="match status" value="1"/>
</dbReference>
<gene>
    <name evidence="13" type="ORF">G0Q06_02370</name>
</gene>
<evidence type="ECO:0000256" key="2">
    <source>
        <dbReference type="ARBA" id="ARBA00006555"/>
    </source>
</evidence>
<keyword evidence="4" id="KW-1003">Cell membrane</keyword>
<dbReference type="PANTHER" id="PTHR33446">
    <property type="entry name" value="PROTEIN TONB-RELATED"/>
    <property type="match status" value="1"/>
</dbReference>
<organism evidence="13 14">
    <name type="scientific">Oceanipulchritudo coccoides</name>
    <dbReference type="NCBI Taxonomy" id="2706888"/>
    <lineage>
        <taxon>Bacteria</taxon>
        <taxon>Pseudomonadati</taxon>
        <taxon>Verrucomicrobiota</taxon>
        <taxon>Opitutia</taxon>
        <taxon>Puniceicoccales</taxon>
        <taxon>Oceanipulchritudinaceae</taxon>
        <taxon>Oceanipulchritudo</taxon>
    </lineage>
</organism>
<comment type="caution">
    <text evidence="13">The sequence shown here is derived from an EMBL/GenBank/DDBJ whole genome shotgun (WGS) entry which is preliminary data.</text>
</comment>
<evidence type="ECO:0000256" key="3">
    <source>
        <dbReference type="ARBA" id="ARBA00022448"/>
    </source>
</evidence>
<sequence length="218" mass="24693">MSDKKNNQPPDLKQEFPRSFLVGFLFMAAVLLALPISQLITEFSSGNRTEINVIDYKPPPVMEEQQPPDDDQEEEEIEEIEQNREPPTLEQLELSMSADLSGFTSSDFTVPTINIGDQLSDIIYELEDLTRAPRPISQRAPTYPPELRRAGISGTVVLMFIVRDDGSTSNISVERSDNPAFEEPAVRAVRKWRFEPGEKDGKAVNTRVRIPIPFKFNR</sequence>
<feature type="compositionally biased region" description="Acidic residues" evidence="10">
    <location>
        <begin position="66"/>
        <end position="80"/>
    </location>
</feature>
<feature type="domain" description="TonB C-terminal" evidence="12">
    <location>
        <begin position="128"/>
        <end position="218"/>
    </location>
</feature>
<keyword evidence="3" id="KW-0813">Transport</keyword>
<evidence type="ECO:0000256" key="8">
    <source>
        <dbReference type="ARBA" id="ARBA00022989"/>
    </source>
</evidence>
<keyword evidence="6 11" id="KW-0812">Transmembrane</keyword>
<dbReference type="EMBL" id="JAAGNX010000001">
    <property type="protein sequence ID" value="NDV61291.1"/>
    <property type="molecule type" value="Genomic_DNA"/>
</dbReference>
<dbReference type="GO" id="GO:0015031">
    <property type="term" value="P:protein transport"/>
    <property type="evidence" value="ECO:0007669"/>
    <property type="project" value="UniProtKB-KW"/>
</dbReference>
<dbReference type="InterPro" id="IPR051045">
    <property type="entry name" value="TonB-dependent_transducer"/>
</dbReference>
<dbReference type="RefSeq" id="WP_163962089.1">
    <property type="nucleotide sequence ID" value="NZ_JAAGNX010000001.1"/>
</dbReference>
<evidence type="ECO:0000256" key="1">
    <source>
        <dbReference type="ARBA" id="ARBA00004383"/>
    </source>
</evidence>
<evidence type="ECO:0000256" key="7">
    <source>
        <dbReference type="ARBA" id="ARBA00022927"/>
    </source>
</evidence>
<evidence type="ECO:0000256" key="4">
    <source>
        <dbReference type="ARBA" id="ARBA00022475"/>
    </source>
</evidence>